<evidence type="ECO:0000313" key="4">
    <source>
        <dbReference type="Proteomes" id="UP000824151"/>
    </source>
</evidence>
<feature type="region of interest" description="Disordered" evidence="1">
    <location>
        <begin position="83"/>
        <end position="115"/>
    </location>
</feature>
<evidence type="ECO:0000256" key="2">
    <source>
        <dbReference type="SAM" id="Phobius"/>
    </source>
</evidence>
<name>A0A9D1S119_9MICC</name>
<gene>
    <name evidence="3" type="ORF">H9871_00550</name>
</gene>
<evidence type="ECO:0000256" key="1">
    <source>
        <dbReference type="SAM" id="MobiDB-lite"/>
    </source>
</evidence>
<protein>
    <submittedName>
        <fullName evidence="3">Uncharacterized protein</fullName>
    </submittedName>
</protein>
<reference evidence="3" key="2">
    <citation type="submission" date="2021-04" db="EMBL/GenBank/DDBJ databases">
        <authorList>
            <person name="Gilroy R."/>
        </authorList>
    </citation>
    <scope>NUCLEOTIDE SEQUENCE</scope>
    <source>
        <strain evidence="3">ChiHejej3B27-3195</strain>
    </source>
</reference>
<keyword evidence="2" id="KW-0472">Membrane</keyword>
<dbReference type="EMBL" id="DXGD01000023">
    <property type="protein sequence ID" value="HIW98613.1"/>
    <property type="molecule type" value="Genomic_DNA"/>
</dbReference>
<keyword evidence="2" id="KW-0812">Transmembrane</keyword>
<reference evidence="3" key="1">
    <citation type="journal article" date="2021" name="PeerJ">
        <title>Extensive microbial diversity within the chicken gut microbiome revealed by metagenomics and culture.</title>
        <authorList>
            <person name="Gilroy R."/>
            <person name="Ravi A."/>
            <person name="Getino M."/>
            <person name="Pursley I."/>
            <person name="Horton D.L."/>
            <person name="Alikhan N.F."/>
            <person name="Baker D."/>
            <person name="Gharbi K."/>
            <person name="Hall N."/>
            <person name="Watson M."/>
            <person name="Adriaenssens E.M."/>
            <person name="Foster-Nyarko E."/>
            <person name="Jarju S."/>
            <person name="Secka A."/>
            <person name="Antonio M."/>
            <person name="Oren A."/>
            <person name="Chaudhuri R.R."/>
            <person name="La Ragione R."/>
            <person name="Hildebrand F."/>
            <person name="Pallen M.J."/>
        </authorList>
    </citation>
    <scope>NUCLEOTIDE SEQUENCE</scope>
    <source>
        <strain evidence="3">ChiHejej3B27-3195</strain>
    </source>
</reference>
<evidence type="ECO:0000313" key="3">
    <source>
        <dbReference type="EMBL" id="HIW98613.1"/>
    </source>
</evidence>
<feature type="compositionally biased region" description="Pro residues" evidence="1">
    <location>
        <begin position="97"/>
        <end position="106"/>
    </location>
</feature>
<comment type="caution">
    <text evidence="3">The sequence shown here is derived from an EMBL/GenBank/DDBJ whole genome shotgun (WGS) entry which is preliminary data.</text>
</comment>
<accession>A0A9D1S119</accession>
<sequence length="115" mass="12965">MPWFGWIAIIAIAVFGTLQVVSMISGRPIPWDSEDQDTEGLEERVRALEKKLENGQIEPPRVPTRSEENLAAEDRWRLDMLETRLENLEATGDAPRTSPPQEPPAHPRSHPDTTA</sequence>
<dbReference type="AlphaFoldDB" id="A0A9D1S119"/>
<organism evidence="3 4">
    <name type="scientific">Candidatus Nesterenkonia stercoripullorum</name>
    <dbReference type="NCBI Taxonomy" id="2838701"/>
    <lineage>
        <taxon>Bacteria</taxon>
        <taxon>Bacillati</taxon>
        <taxon>Actinomycetota</taxon>
        <taxon>Actinomycetes</taxon>
        <taxon>Micrococcales</taxon>
        <taxon>Micrococcaceae</taxon>
        <taxon>Nesterenkonia</taxon>
    </lineage>
</organism>
<proteinExistence type="predicted"/>
<keyword evidence="2" id="KW-1133">Transmembrane helix</keyword>
<dbReference type="Proteomes" id="UP000824151">
    <property type="component" value="Unassembled WGS sequence"/>
</dbReference>
<feature type="transmembrane region" description="Helical" evidence="2">
    <location>
        <begin position="6"/>
        <end position="24"/>
    </location>
</feature>